<keyword evidence="1" id="KW-0808">Transferase</keyword>
<keyword evidence="1" id="KW-0418">Kinase</keyword>
<dbReference type="Proteomes" id="UP001364695">
    <property type="component" value="Unassembled WGS sequence"/>
</dbReference>
<gene>
    <name evidence="1" type="ORF">RV045_00190</name>
</gene>
<sequence>MTTLAWVLLGLALGAAWALFQRGRRPPEAASLSAPETGPEADSGEAATDASAGAASPPVLLGLTLQDVLGRGSSATVYRALDHASGDTVAVKVFATALDGQGRARLEDSGDLPRFLQEVQTLERLQHPHIVRARRSGQRGGRVHLVMDLLRGQSLRAWCGSQRLSSPALAGIADQILDALAYAHEQGIVHRDLKPDNILYDEASSQVTLTDFGVARWLQDSQTRSGMMLGSPAYMAPEQLMGQPCDARGDLYALGVVLTELLTGRPAFDAPSLGELMRLILKGPVPAVPDRADGSAPAWNTFLQPLCATDPQQRPASARAARALLARSGLRA</sequence>
<accession>A0ACC6NY01</accession>
<keyword evidence="2" id="KW-1185">Reference proteome</keyword>
<dbReference type="EC" id="2.7.11.1" evidence="1"/>
<comment type="caution">
    <text evidence="1">The sequence shown here is derived from an EMBL/GenBank/DDBJ whole genome shotgun (WGS) entry which is preliminary data.</text>
</comment>
<proteinExistence type="predicted"/>
<name>A0ACC6NY01_9BURK</name>
<reference evidence="1" key="1">
    <citation type="submission" date="2023-10" db="EMBL/GenBank/DDBJ databases">
        <title>Amphibacter perezi, gen. nov., sp. nov. a novel taxa of the family Comamonadaceae, class Betaproteobacteria isolated from the skin microbiota of Pelophylax perezi from different populations.</title>
        <authorList>
            <person name="Costa S."/>
            <person name="Proenca D.N."/>
            <person name="Lopes I."/>
            <person name="Morais P.V."/>
        </authorList>
    </citation>
    <scope>NUCLEOTIDE SEQUENCE</scope>
    <source>
        <strain evidence="1">SL12-8</strain>
    </source>
</reference>
<protein>
    <submittedName>
        <fullName evidence="1">Serine/threonine-protein kinase</fullName>
        <ecNumber evidence="1">2.7.11.1</ecNumber>
    </submittedName>
</protein>
<dbReference type="EMBL" id="JAWDIE010000001">
    <property type="protein sequence ID" value="MEJ7136848.1"/>
    <property type="molecule type" value="Genomic_DNA"/>
</dbReference>
<organism evidence="1 2">
    <name type="scientific">Amphibiibacter pelophylacis</name>
    <dbReference type="NCBI Taxonomy" id="1799477"/>
    <lineage>
        <taxon>Bacteria</taxon>
        <taxon>Pseudomonadati</taxon>
        <taxon>Pseudomonadota</taxon>
        <taxon>Betaproteobacteria</taxon>
        <taxon>Burkholderiales</taxon>
        <taxon>Sphaerotilaceae</taxon>
        <taxon>Amphibiibacter</taxon>
    </lineage>
</organism>
<evidence type="ECO:0000313" key="1">
    <source>
        <dbReference type="EMBL" id="MEJ7136848.1"/>
    </source>
</evidence>
<evidence type="ECO:0000313" key="2">
    <source>
        <dbReference type="Proteomes" id="UP001364695"/>
    </source>
</evidence>